<feature type="coiled-coil region" evidence="3">
    <location>
        <begin position="57"/>
        <end position="84"/>
    </location>
</feature>
<gene>
    <name evidence="4" type="ORF">S12H4_40073</name>
</gene>
<dbReference type="Pfam" id="PF13181">
    <property type="entry name" value="TPR_8"/>
    <property type="match status" value="2"/>
</dbReference>
<dbReference type="InterPro" id="IPR019734">
    <property type="entry name" value="TPR_rpt"/>
</dbReference>
<evidence type="ECO:0000313" key="4">
    <source>
        <dbReference type="EMBL" id="GAI90195.1"/>
    </source>
</evidence>
<protein>
    <submittedName>
        <fullName evidence="4">Uncharacterized protein</fullName>
    </submittedName>
</protein>
<keyword evidence="3" id="KW-0175">Coiled coil</keyword>
<evidence type="ECO:0000256" key="3">
    <source>
        <dbReference type="SAM" id="Coils"/>
    </source>
</evidence>
<feature type="non-terminal residue" evidence="4">
    <location>
        <position position="1"/>
    </location>
</feature>
<organism evidence="4">
    <name type="scientific">marine sediment metagenome</name>
    <dbReference type="NCBI Taxonomy" id="412755"/>
    <lineage>
        <taxon>unclassified sequences</taxon>
        <taxon>metagenomes</taxon>
        <taxon>ecological metagenomes</taxon>
    </lineage>
</organism>
<dbReference type="InterPro" id="IPR011990">
    <property type="entry name" value="TPR-like_helical_dom_sf"/>
</dbReference>
<dbReference type="EMBL" id="BARW01024286">
    <property type="protein sequence ID" value="GAI90195.1"/>
    <property type="molecule type" value="Genomic_DNA"/>
</dbReference>
<proteinExistence type="predicted"/>
<dbReference type="PROSITE" id="PS50005">
    <property type="entry name" value="TPR"/>
    <property type="match status" value="4"/>
</dbReference>
<dbReference type="AlphaFoldDB" id="X1TRJ7"/>
<keyword evidence="2" id="KW-0802">TPR repeat</keyword>
<dbReference type="Gene3D" id="1.25.40.10">
    <property type="entry name" value="Tetratricopeptide repeat domain"/>
    <property type="match status" value="2"/>
</dbReference>
<dbReference type="PANTHER" id="PTHR44943">
    <property type="entry name" value="CELLULOSE SYNTHASE OPERON PROTEIN C"/>
    <property type="match status" value="1"/>
</dbReference>
<name>X1TRJ7_9ZZZZ</name>
<dbReference type="PANTHER" id="PTHR44943:SF8">
    <property type="entry name" value="TPR REPEAT-CONTAINING PROTEIN MJ0263"/>
    <property type="match status" value="1"/>
</dbReference>
<sequence>SRDFRYLEALSKIEAIEEKIGELTREFYDKGIKYFNEEEYGKALVNFKKVSEIDPNYREVNTYIENTESEIEAKEERITDLFKKGIEHFEEGKYEEAVSVMEKFLTTNPEHSEAATYISKAKSFLGKRREKLAKDYYEKGVKYYREGKYVESLTMLEQALTIEPDYEEARKYLKEIRRKLDKSETSKKPESKTDSLRLEKAKKYYQMGLVYEGMGDIERAVKEWKKVLKIISDPRQDYYKKTKQKLRFYEK</sequence>
<reference evidence="4" key="1">
    <citation type="journal article" date="2014" name="Front. Microbiol.">
        <title>High frequency of phylogenetically diverse reductive dehalogenase-homologous genes in deep subseafloor sedimentary metagenomes.</title>
        <authorList>
            <person name="Kawai M."/>
            <person name="Futagami T."/>
            <person name="Toyoda A."/>
            <person name="Takaki Y."/>
            <person name="Nishi S."/>
            <person name="Hori S."/>
            <person name="Arai W."/>
            <person name="Tsubouchi T."/>
            <person name="Morono Y."/>
            <person name="Uchiyama I."/>
            <person name="Ito T."/>
            <person name="Fujiyama A."/>
            <person name="Inagaki F."/>
            <person name="Takami H."/>
        </authorList>
    </citation>
    <scope>NUCLEOTIDE SEQUENCE</scope>
    <source>
        <strain evidence="4">Expedition CK06-06</strain>
    </source>
</reference>
<keyword evidence="1" id="KW-0677">Repeat</keyword>
<comment type="caution">
    <text evidence="4">The sequence shown here is derived from an EMBL/GenBank/DDBJ whole genome shotgun (WGS) entry which is preliminary data.</text>
</comment>
<dbReference type="SMART" id="SM00028">
    <property type="entry name" value="TPR"/>
    <property type="match status" value="4"/>
</dbReference>
<dbReference type="SUPFAM" id="SSF48452">
    <property type="entry name" value="TPR-like"/>
    <property type="match status" value="1"/>
</dbReference>
<evidence type="ECO:0000256" key="1">
    <source>
        <dbReference type="ARBA" id="ARBA00022737"/>
    </source>
</evidence>
<dbReference type="InterPro" id="IPR051685">
    <property type="entry name" value="Ycf3/AcsC/BcsC/TPR_MFPF"/>
</dbReference>
<accession>X1TRJ7</accession>
<evidence type="ECO:0000256" key="2">
    <source>
        <dbReference type="ARBA" id="ARBA00022803"/>
    </source>
</evidence>